<accession>A0A9I9E322</accession>
<sequence length="119" mass="12060">GAGAARLGTGIYACGSVCNGRETRLGYAETHGAASHAGAAHTRIRLRVRARGCGAAPGSGSTAGGTLDLAVGLQSTIDELISLLPETTVSIVNEVGGPLLGIHYRFKQDDLEVNVVSSD</sequence>
<proteinExistence type="predicted"/>
<protein>
    <submittedName>
        <fullName evidence="1">Uncharacterized protein</fullName>
    </submittedName>
</protein>
<dbReference type="EnsemblPlants" id="MELO3C027965.2.1">
    <property type="protein sequence ID" value="MELO3C027965.2.1"/>
    <property type="gene ID" value="MELO3C027965.2"/>
</dbReference>
<name>A0A9I9E322_CUCME</name>
<evidence type="ECO:0000313" key="1">
    <source>
        <dbReference type="EnsemblPlants" id="MELO3C027965.2.1"/>
    </source>
</evidence>
<dbReference type="AlphaFoldDB" id="A0A9I9E322"/>
<reference evidence="1" key="1">
    <citation type="submission" date="2023-03" db="UniProtKB">
        <authorList>
            <consortium name="EnsemblPlants"/>
        </authorList>
    </citation>
    <scope>IDENTIFICATION</scope>
</reference>
<organism evidence="1">
    <name type="scientific">Cucumis melo</name>
    <name type="common">Muskmelon</name>
    <dbReference type="NCBI Taxonomy" id="3656"/>
    <lineage>
        <taxon>Eukaryota</taxon>
        <taxon>Viridiplantae</taxon>
        <taxon>Streptophyta</taxon>
        <taxon>Embryophyta</taxon>
        <taxon>Tracheophyta</taxon>
        <taxon>Spermatophyta</taxon>
        <taxon>Magnoliopsida</taxon>
        <taxon>eudicotyledons</taxon>
        <taxon>Gunneridae</taxon>
        <taxon>Pentapetalae</taxon>
        <taxon>rosids</taxon>
        <taxon>fabids</taxon>
        <taxon>Cucurbitales</taxon>
        <taxon>Cucurbitaceae</taxon>
        <taxon>Benincaseae</taxon>
        <taxon>Cucumis</taxon>
    </lineage>
</organism>
<dbReference type="Gramene" id="MELO3C027965.2.1">
    <property type="protein sequence ID" value="MELO3C027965.2.1"/>
    <property type="gene ID" value="MELO3C027965.2"/>
</dbReference>